<dbReference type="PANTHER" id="PTHR12406:SF45">
    <property type="entry name" value="PATATIN"/>
    <property type="match status" value="1"/>
</dbReference>
<dbReference type="GO" id="GO:0004806">
    <property type="term" value="F:triacylglycerol lipase activity"/>
    <property type="evidence" value="ECO:0007669"/>
    <property type="project" value="TreeGrafter"/>
</dbReference>
<dbReference type="Proteomes" id="UP000722791">
    <property type="component" value="Unassembled WGS sequence"/>
</dbReference>
<organism evidence="3 4">
    <name type="scientific">Volvox reticuliferus</name>
    <dbReference type="NCBI Taxonomy" id="1737510"/>
    <lineage>
        <taxon>Eukaryota</taxon>
        <taxon>Viridiplantae</taxon>
        <taxon>Chlorophyta</taxon>
        <taxon>core chlorophytes</taxon>
        <taxon>Chlorophyceae</taxon>
        <taxon>CS clade</taxon>
        <taxon>Chlamydomonadales</taxon>
        <taxon>Volvocaceae</taxon>
        <taxon>Volvox</taxon>
    </lineage>
</organism>
<dbReference type="InterPro" id="IPR033562">
    <property type="entry name" value="PLPL"/>
</dbReference>
<sequence length="281" mass="30993">MTLLKWIHRCNSFTNEHLSVAIKNRRDSKGMQQVIAAQRSPGSASNKTAALHIVWPGFGTCFFWQAGIMSRLSEEFRMAHVPTIASSGGGLVAVLGACEVPPAEAVRLAFRLCREAGVYDRPMGLLGIWRNLVHRWLDGLLPADAASRCTHVRLVVTELPSLQPLQVRGTLVRVPTNPVRLLWLGFWLNPAFLLPFAPFSMKAFPSGRACGPCAAVLTPSAQPLSLLLPLPFSYAAFPVVRLIPSYIRTICLCLAGYFLFDLFSIFPRFLFPPPFSPLPIP</sequence>
<keyword evidence="1" id="KW-1133">Transmembrane helix</keyword>
<comment type="caution">
    <text evidence="3">The sequence shown here is derived from an EMBL/GenBank/DDBJ whole genome shotgun (WGS) entry which is preliminary data.</text>
</comment>
<evidence type="ECO:0000256" key="1">
    <source>
        <dbReference type="SAM" id="Phobius"/>
    </source>
</evidence>
<dbReference type="GO" id="GO:0005737">
    <property type="term" value="C:cytoplasm"/>
    <property type="evidence" value="ECO:0007669"/>
    <property type="project" value="TreeGrafter"/>
</dbReference>
<evidence type="ECO:0000313" key="3">
    <source>
        <dbReference type="EMBL" id="GIM11204.1"/>
    </source>
</evidence>
<dbReference type="GO" id="GO:0055088">
    <property type="term" value="P:lipid homeostasis"/>
    <property type="evidence" value="ECO:0007669"/>
    <property type="project" value="TreeGrafter"/>
</dbReference>
<dbReference type="OrthoDB" id="197155at2759"/>
<gene>
    <name evidence="2" type="ORF">Vretifemale_15606</name>
    <name evidence="3" type="ORF">Vretimale_14753</name>
</gene>
<evidence type="ECO:0000313" key="5">
    <source>
        <dbReference type="Proteomes" id="UP000747110"/>
    </source>
</evidence>
<dbReference type="Proteomes" id="UP000747110">
    <property type="component" value="Unassembled WGS sequence"/>
</dbReference>
<reference evidence="3" key="1">
    <citation type="journal article" date="2021" name="Proc. Natl. Acad. Sci. U.S.A.">
        <title>Three genomes in the algal genus Volvox reveal the fate of a haploid sex-determining region after a transition to homothallism.</title>
        <authorList>
            <person name="Yamamoto K."/>
            <person name="Hamaji T."/>
            <person name="Kawai-Toyooka H."/>
            <person name="Matsuzaki R."/>
            <person name="Takahashi F."/>
            <person name="Nishimura Y."/>
            <person name="Kawachi M."/>
            <person name="Noguchi H."/>
            <person name="Minakuchi Y."/>
            <person name="Umen J.G."/>
            <person name="Toyoda A."/>
            <person name="Nozaki H."/>
        </authorList>
    </citation>
    <scope>NUCLEOTIDE SEQUENCE</scope>
    <source>
        <strain evidence="3">NIES-3785</strain>
        <strain evidence="2">NIES-3786</strain>
    </source>
</reference>
<keyword evidence="1" id="KW-0812">Transmembrane</keyword>
<evidence type="ECO:0000313" key="2">
    <source>
        <dbReference type="EMBL" id="GIL87560.1"/>
    </source>
</evidence>
<dbReference type="GO" id="GO:0005811">
    <property type="term" value="C:lipid droplet"/>
    <property type="evidence" value="ECO:0007669"/>
    <property type="project" value="TreeGrafter"/>
</dbReference>
<proteinExistence type="predicted"/>
<dbReference type="GO" id="GO:0019433">
    <property type="term" value="P:triglyceride catabolic process"/>
    <property type="evidence" value="ECO:0007669"/>
    <property type="project" value="TreeGrafter"/>
</dbReference>
<feature type="transmembrane region" description="Helical" evidence="1">
    <location>
        <begin position="250"/>
        <end position="271"/>
    </location>
</feature>
<dbReference type="PANTHER" id="PTHR12406">
    <property type="entry name" value="CALCIUM-INDEPENDENT PHOSPHOLIPASE A2 IPLA2 -RELATED"/>
    <property type="match status" value="1"/>
</dbReference>
<keyword evidence="5" id="KW-1185">Reference proteome</keyword>
<evidence type="ECO:0000313" key="4">
    <source>
        <dbReference type="Proteomes" id="UP000722791"/>
    </source>
</evidence>
<feature type="transmembrane region" description="Helical" evidence="1">
    <location>
        <begin position="181"/>
        <end position="201"/>
    </location>
</feature>
<dbReference type="EMBL" id="BNCP01000040">
    <property type="protein sequence ID" value="GIL87560.1"/>
    <property type="molecule type" value="Genomic_DNA"/>
</dbReference>
<feature type="transmembrane region" description="Helical" evidence="1">
    <location>
        <begin position="221"/>
        <end position="243"/>
    </location>
</feature>
<accession>A0A8J4LV05</accession>
<dbReference type="AlphaFoldDB" id="A0A8J4LV05"/>
<evidence type="ECO:0008006" key="6">
    <source>
        <dbReference type="Google" id="ProtNLM"/>
    </source>
</evidence>
<protein>
    <recommendedName>
        <fullName evidence="6">PNPLA domain-containing protein</fullName>
    </recommendedName>
</protein>
<dbReference type="EMBL" id="BNCQ01000037">
    <property type="protein sequence ID" value="GIM11204.1"/>
    <property type="molecule type" value="Genomic_DNA"/>
</dbReference>
<name>A0A8J4LV05_9CHLO</name>
<keyword evidence="1" id="KW-0472">Membrane</keyword>
<dbReference type="GO" id="GO:0016020">
    <property type="term" value="C:membrane"/>
    <property type="evidence" value="ECO:0007669"/>
    <property type="project" value="TreeGrafter"/>
</dbReference>